<proteinExistence type="predicted"/>
<keyword evidence="3" id="KW-1185">Reference proteome</keyword>
<evidence type="ECO:0000313" key="2">
    <source>
        <dbReference type="EMBL" id="VDN33292.1"/>
    </source>
</evidence>
<accession>A0A3P7QNG0</accession>
<dbReference type="AlphaFoldDB" id="A0A3P7QNG0"/>
<evidence type="ECO:0000256" key="1">
    <source>
        <dbReference type="SAM" id="MobiDB-lite"/>
    </source>
</evidence>
<gene>
    <name evidence="2" type="ORF">CGOC_LOCUS12352</name>
</gene>
<dbReference type="Proteomes" id="UP000271889">
    <property type="component" value="Unassembled WGS sequence"/>
</dbReference>
<name>A0A3P7QNG0_CYLGO</name>
<sequence>MEVNWKPLEAAPVTLPNGLPGVPSAAPMRPPSTAPSVQHHEPQQIPQVSLSAEDQAIMDRFYQLIQAVVSVNRTPVALHKAEEARTRLACELAPRLASGRVSRSDLAQSPKFPKFFQVAVDHGYTAIVMANM</sequence>
<feature type="region of interest" description="Disordered" evidence="1">
    <location>
        <begin position="12"/>
        <end position="48"/>
    </location>
</feature>
<reference evidence="2 3" key="1">
    <citation type="submission" date="2018-11" db="EMBL/GenBank/DDBJ databases">
        <authorList>
            <consortium name="Pathogen Informatics"/>
        </authorList>
    </citation>
    <scope>NUCLEOTIDE SEQUENCE [LARGE SCALE GENOMIC DNA]</scope>
</reference>
<organism evidence="2 3">
    <name type="scientific">Cylicostephanus goldi</name>
    <name type="common">Nematode worm</name>
    <dbReference type="NCBI Taxonomy" id="71465"/>
    <lineage>
        <taxon>Eukaryota</taxon>
        <taxon>Metazoa</taxon>
        <taxon>Ecdysozoa</taxon>
        <taxon>Nematoda</taxon>
        <taxon>Chromadorea</taxon>
        <taxon>Rhabditida</taxon>
        <taxon>Rhabditina</taxon>
        <taxon>Rhabditomorpha</taxon>
        <taxon>Strongyloidea</taxon>
        <taxon>Strongylidae</taxon>
        <taxon>Cylicostephanus</taxon>
    </lineage>
</organism>
<dbReference type="EMBL" id="UYRV01122502">
    <property type="protein sequence ID" value="VDN33292.1"/>
    <property type="molecule type" value="Genomic_DNA"/>
</dbReference>
<evidence type="ECO:0000313" key="3">
    <source>
        <dbReference type="Proteomes" id="UP000271889"/>
    </source>
</evidence>
<dbReference type="OrthoDB" id="542917at2759"/>
<protein>
    <submittedName>
        <fullName evidence="2">Uncharacterized protein</fullName>
    </submittedName>
</protein>